<keyword evidence="1" id="KW-0812">Transmembrane</keyword>
<name>A0AAN8I0Q9_CHAGU</name>
<sequence>MQQPLEKHQGYANTSSLFIIGGYLTQVSVFLFAQSRRISQKQIISDGCEDGTHFALSTGFFLSEFTLPWTSSRCCTDH</sequence>
<keyword evidence="3" id="KW-1185">Reference proteome</keyword>
<evidence type="ECO:0000313" key="2">
    <source>
        <dbReference type="EMBL" id="KAK5936169.1"/>
    </source>
</evidence>
<reference evidence="2 3" key="1">
    <citation type="journal article" date="2023" name="Mol. Biol. Evol.">
        <title>Genomics of Secondarily Temperate Adaptation in the Only Non-Antarctic Icefish.</title>
        <authorList>
            <person name="Rivera-Colon A.G."/>
            <person name="Rayamajhi N."/>
            <person name="Minhas B.F."/>
            <person name="Madrigal G."/>
            <person name="Bilyk K.T."/>
            <person name="Yoon V."/>
            <person name="Hune M."/>
            <person name="Gregory S."/>
            <person name="Cheng C.H.C."/>
            <person name="Catchen J.M."/>
        </authorList>
    </citation>
    <scope>NUCLEOTIDE SEQUENCE [LARGE SCALE GENOMIC DNA]</scope>
    <source>
        <tissue evidence="2">White muscle</tissue>
    </source>
</reference>
<dbReference type="AlphaFoldDB" id="A0AAN8I0Q9"/>
<protein>
    <submittedName>
        <fullName evidence="2">Uncharacterized protein</fullName>
    </submittedName>
</protein>
<accession>A0AAN8I0Q9</accession>
<dbReference type="EMBL" id="JAURVH010000383">
    <property type="protein sequence ID" value="KAK5936169.1"/>
    <property type="molecule type" value="Genomic_DNA"/>
</dbReference>
<gene>
    <name evidence="2" type="ORF">CgunFtcFv8_027713</name>
</gene>
<keyword evidence="1" id="KW-0472">Membrane</keyword>
<comment type="caution">
    <text evidence="2">The sequence shown here is derived from an EMBL/GenBank/DDBJ whole genome shotgun (WGS) entry which is preliminary data.</text>
</comment>
<dbReference type="Proteomes" id="UP001331515">
    <property type="component" value="Unassembled WGS sequence"/>
</dbReference>
<keyword evidence="1" id="KW-1133">Transmembrane helix</keyword>
<evidence type="ECO:0000256" key="1">
    <source>
        <dbReference type="SAM" id="Phobius"/>
    </source>
</evidence>
<evidence type="ECO:0000313" key="3">
    <source>
        <dbReference type="Proteomes" id="UP001331515"/>
    </source>
</evidence>
<feature type="transmembrane region" description="Helical" evidence="1">
    <location>
        <begin position="12"/>
        <end position="33"/>
    </location>
</feature>
<organism evidence="2 3">
    <name type="scientific">Champsocephalus gunnari</name>
    <name type="common">Mackerel icefish</name>
    <dbReference type="NCBI Taxonomy" id="52237"/>
    <lineage>
        <taxon>Eukaryota</taxon>
        <taxon>Metazoa</taxon>
        <taxon>Chordata</taxon>
        <taxon>Craniata</taxon>
        <taxon>Vertebrata</taxon>
        <taxon>Euteleostomi</taxon>
        <taxon>Actinopterygii</taxon>
        <taxon>Neopterygii</taxon>
        <taxon>Teleostei</taxon>
        <taxon>Neoteleostei</taxon>
        <taxon>Acanthomorphata</taxon>
        <taxon>Eupercaria</taxon>
        <taxon>Perciformes</taxon>
        <taxon>Notothenioidei</taxon>
        <taxon>Channichthyidae</taxon>
        <taxon>Champsocephalus</taxon>
    </lineage>
</organism>
<proteinExistence type="predicted"/>